<evidence type="ECO:0000313" key="12">
    <source>
        <dbReference type="Proteomes" id="UP000770785"/>
    </source>
</evidence>
<evidence type="ECO:0000256" key="5">
    <source>
        <dbReference type="ARBA" id="ARBA00022692"/>
    </source>
</evidence>
<keyword evidence="9 10" id="KW-0407">Ion channel</keyword>
<accession>A0ABX0XFX9</accession>
<dbReference type="Pfam" id="PF01741">
    <property type="entry name" value="MscL"/>
    <property type="match status" value="1"/>
</dbReference>
<protein>
    <recommendedName>
        <fullName evidence="10">Large-conductance mechanosensitive channel</fullName>
    </recommendedName>
</protein>
<comment type="caution">
    <text evidence="11">The sequence shown here is derived from an EMBL/GenBank/DDBJ whole genome shotgun (WGS) entry which is preliminary data.</text>
</comment>
<keyword evidence="6 10" id="KW-1133">Transmembrane helix</keyword>
<evidence type="ECO:0000256" key="10">
    <source>
        <dbReference type="HAMAP-Rule" id="MF_00115"/>
    </source>
</evidence>
<evidence type="ECO:0000256" key="8">
    <source>
        <dbReference type="ARBA" id="ARBA00023136"/>
    </source>
</evidence>
<evidence type="ECO:0000256" key="4">
    <source>
        <dbReference type="ARBA" id="ARBA00022475"/>
    </source>
</evidence>
<keyword evidence="7 10" id="KW-0406">Ion transport</keyword>
<keyword evidence="4 10" id="KW-1003">Cell membrane</keyword>
<dbReference type="RefSeq" id="WP_168040022.1">
    <property type="nucleotide sequence ID" value="NZ_JAATJH010000009.1"/>
</dbReference>
<dbReference type="InterPro" id="IPR036019">
    <property type="entry name" value="MscL_channel"/>
</dbReference>
<dbReference type="InterPro" id="IPR001185">
    <property type="entry name" value="MS_channel"/>
</dbReference>
<feature type="transmembrane region" description="Helical" evidence="10">
    <location>
        <begin position="82"/>
        <end position="103"/>
    </location>
</feature>
<reference evidence="11 12" key="1">
    <citation type="submission" date="2020-03" db="EMBL/GenBank/DDBJ databases">
        <title>Genomic Encyclopedia of Type Strains, Phase IV (KMG-IV): sequencing the most valuable type-strain genomes for metagenomic binning, comparative biology and taxonomic classification.</title>
        <authorList>
            <person name="Goeker M."/>
        </authorList>
    </citation>
    <scope>NUCLEOTIDE SEQUENCE [LARGE SCALE GENOMIC DNA]</scope>
    <source>
        <strain evidence="11 12">DSM 105096</strain>
    </source>
</reference>
<keyword evidence="12" id="KW-1185">Reference proteome</keyword>
<dbReference type="PANTHER" id="PTHR30266">
    <property type="entry name" value="MECHANOSENSITIVE CHANNEL MSCL"/>
    <property type="match status" value="1"/>
</dbReference>
<keyword evidence="5 10" id="KW-0812">Transmembrane</keyword>
<evidence type="ECO:0000256" key="6">
    <source>
        <dbReference type="ARBA" id="ARBA00022989"/>
    </source>
</evidence>
<dbReference type="HAMAP" id="MF_00115">
    <property type="entry name" value="MscL"/>
    <property type="match status" value="1"/>
</dbReference>
<evidence type="ECO:0000256" key="2">
    <source>
        <dbReference type="ARBA" id="ARBA00007254"/>
    </source>
</evidence>
<comment type="subcellular location">
    <subcellularLocation>
        <location evidence="1 10">Cell membrane</location>
        <topology evidence="1 10">Multi-pass membrane protein</topology>
    </subcellularLocation>
</comment>
<dbReference type="EMBL" id="JAATJH010000009">
    <property type="protein sequence ID" value="NJC28223.1"/>
    <property type="molecule type" value="Genomic_DNA"/>
</dbReference>
<sequence>MAGFFHEFKKFAVKGNMIDLAVGIIIGAAFNKIVDVLVKQIIGPPLGFLTAGVEIGNLRWVISPPVKNEAGEVVDPGVVIGYGMFIEAMIDFLIIALVLFVIIRFINSLKEKAEDDKDKSVPTPKDIQLLSEIRDEMKAMNGKQVDADEVSP</sequence>
<dbReference type="PROSITE" id="PS01327">
    <property type="entry name" value="MSCL"/>
    <property type="match status" value="1"/>
</dbReference>
<dbReference type="NCBIfam" id="TIGR00220">
    <property type="entry name" value="mscL"/>
    <property type="match status" value="1"/>
</dbReference>
<evidence type="ECO:0000256" key="1">
    <source>
        <dbReference type="ARBA" id="ARBA00004651"/>
    </source>
</evidence>
<organism evidence="11 12">
    <name type="scientific">Neolewinella antarctica</name>
    <dbReference type="NCBI Taxonomy" id="442734"/>
    <lineage>
        <taxon>Bacteria</taxon>
        <taxon>Pseudomonadati</taxon>
        <taxon>Bacteroidota</taxon>
        <taxon>Saprospiria</taxon>
        <taxon>Saprospirales</taxon>
        <taxon>Lewinellaceae</taxon>
        <taxon>Neolewinella</taxon>
    </lineage>
</organism>
<dbReference type="PANTHER" id="PTHR30266:SF2">
    <property type="entry name" value="LARGE-CONDUCTANCE MECHANOSENSITIVE CHANNEL"/>
    <property type="match status" value="1"/>
</dbReference>
<comment type="function">
    <text evidence="10">Channel that opens in response to stretch forces in the membrane lipid bilayer. May participate in the regulation of osmotic pressure changes within the cell.</text>
</comment>
<keyword evidence="3 10" id="KW-0813">Transport</keyword>
<dbReference type="PRINTS" id="PR01264">
    <property type="entry name" value="MECHCHANNEL"/>
</dbReference>
<evidence type="ECO:0000256" key="9">
    <source>
        <dbReference type="ARBA" id="ARBA00023303"/>
    </source>
</evidence>
<proteinExistence type="inferred from homology"/>
<evidence type="ECO:0000256" key="7">
    <source>
        <dbReference type="ARBA" id="ARBA00023065"/>
    </source>
</evidence>
<comment type="similarity">
    <text evidence="2 10">Belongs to the MscL family.</text>
</comment>
<evidence type="ECO:0000313" key="11">
    <source>
        <dbReference type="EMBL" id="NJC28223.1"/>
    </source>
</evidence>
<dbReference type="NCBIfam" id="NF001843">
    <property type="entry name" value="PRK00567.1-4"/>
    <property type="match status" value="1"/>
</dbReference>
<feature type="transmembrane region" description="Helical" evidence="10">
    <location>
        <begin position="45"/>
        <end position="62"/>
    </location>
</feature>
<comment type="subunit">
    <text evidence="10">Homopentamer.</text>
</comment>
<dbReference type="InterPro" id="IPR037673">
    <property type="entry name" value="MSC/AndL"/>
</dbReference>
<dbReference type="InterPro" id="IPR019823">
    <property type="entry name" value="Mechanosensitive_channel_CS"/>
</dbReference>
<dbReference type="Gene3D" id="1.10.1200.120">
    <property type="entry name" value="Large-conductance mechanosensitive channel, MscL, domain 1"/>
    <property type="match status" value="1"/>
</dbReference>
<keyword evidence="8 10" id="KW-0472">Membrane</keyword>
<feature type="transmembrane region" description="Helical" evidence="10">
    <location>
        <begin position="20"/>
        <end position="38"/>
    </location>
</feature>
<dbReference type="SUPFAM" id="SSF81330">
    <property type="entry name" value="Gated mechanosensitive channel"/>
    <property type="match status" value="1"/>
</dbReference>
<evidence type="ECO:0000256" key="3">
    <source>
        <dbReference type="ARBA" id="ARBA00022448"/>
    </source>
</evidence>
<gene>
    <name evidence="10" type="primary">mscL</name>
    <name evidence="11" type="ORF">GGR27_003744</name>
</gene>
<name>A0ABX0XFX9_9BACT</name>
<dbReference type="Proteomes" id="UP000770785">
    <property type="component" value="Unassembled WGS sequence"/>
</dbReference>